<reference evidence="4" key="1">
    <citation type="submission" date="2016-10" db="EMBL/GenBank/DDBJ databases">
        <authorList>
            <person name="Benchimol M."/>
            <person name="Almeida L.G."/>
            <person name="Vasconcelos A.T."/>
            <person name="Perreira-Neves A."/>
            <person name="Rosa I.A."/>
            <person name="Tasca T."/>
            <person name="Bogo M.R."/>
            <person name="de Souza W."/>
        </authorList>
    </citation>
    <scope>NUCLEOTIDE SEQUENCE [LARGE SCALE GENOMIC DNA]</scope>
    <source>
        <strain evidence="4">K</strain>
    </source>
</reference>
<proteinExistence type="predicted"/>
<feature type="domain" description="EF-hand" evidence="3">
    <location>
        <begin position="89"/>
        <end position="124"/>
    </location>
</feature>
<comment type="caution">
    <text evidence="4">The sequence shown here is derived from an EMBL/GenBank/DDBJ whole genome shotgun (WGS) entry which is preliminary data.</text>
</comment>
<dbReference type="Proteomes" id="UP000179807">
    <property type="component" value="Unassembled WGS sequence"/>
</dbReference>
<dbReference type="VEuPathDB" id="TrichDB:TRFO_08626"/>
<evidence type="ECO:0000313" key="5">
    <source>
        <dbReference type="Proteomes" id="UP000179807"/>
    </source>
</evidence>
<evidence type="ECO:0000259" key="3">
    <source>
        <dbReference type="PROSITE" id="PS50222"/>
    </source>
</evidence>
<keyword evidence="1" id="KW-0677">Repeat</keyword>
<dbReference type="InterPro" id="IPR050230">
    <property type="entry name" value="CALM/Myosin/TropC-like"/>
</dbReference>
<dbReference type="GeneID" id="94829107"/>
<dbReference type="RefSeq" id="XP_068352195.1">
    <property type="nucleotide sequence ID" value="XM_068494403.1"/>
</dbReference>
<protein>
    <submittedName>
        <fullName evidence="4">Caltractin</fullName>
    </submittedName>
</protein>
<organism evidence="4 5">
    <name type="scientific">Tritrichomonas foetus</name>
    <dbReference type="NCBI Taxonomy" id="1144522"/>
    <lineage>
        <taxon>Eukaryota</taxon>
        <taxon>Metamonada</taxon>
        <taxon>Parabasalia</taxon>
        <taxon>Tritrichomonadida</taxon>
        <taxon>Tritrichomonadidae</taxon>
        <taxon>Tritrichomonas</taxon>
    </lineage>
</organism>
<name>A0A1J4JIU4_9EUKA</name>
<dbReference type="OrthoDB" id="343296at2759"/>
<dbReference type="EMBL" id="MLAK01001026">
    <property type="protein sequence ID" value="OHS99058.1"/>
    <property type="molecule type" value="Genomic_DNA"/>
</dbReference>
<dbReference type="AlphaFoldDB" id="A0A1J4JIU4"/>
<dbReference type="InterPro" id="IPR002048">
    <property type="entry name" value="EF_hand_dom"/>
</dbReference>
<evidence type="ECO:0000256" key="2">
    <source>
        <dbReference type="ARBA" id="ARBA00022837"/>
    </source>
</evidence>
<feature type="domain" description="EF-hand" evidence="3">
    <location>
        <begin position="16"/>
        <end position="51"/>
    </location>
</feature>
<dbReference type="GO" id="GO:0016460">
    <property type="term" value="C:myosin II complex"/>
    <property type="evidence" value="ECO:0007669"/>
    <property type="project" value="TreeGrafter"/>
</dbReference>
<accession>A0A1J4JIU4</accession>
<dbReference type="PROSITE" id="PS50222">
    <property type="entry name" value="EF_HAND_2"/>
    <property type="match status" value="3"/>
</dbReference>
<dbReference type="FunFam" id="1.10.238.10:FF:000001">
    <property type="entry name" value="Calmodulin 1"/>
    <property type="match status" value="1"/>
</dbReference>
<sequence length="171" mass="19585">MSTLVQRINVADLTEAEKQEIREAFDMFATDGSAYLDLSQFKVAMRALGFIPAKGEARKLMQKVSDGESNFIDFNQFQELMAQKIFARKPEEEIDQAFKLFDKDEDEAISFDDLKSITEELGENLTEQELLDMIKEADRAQKGMITKEDFVRVLTRSGLFGVFENDDEDDD</sequence>
<dbReference type="Gene3D" id="1.10.238.10">
    <property type="entry name" value="EF-hand"/>
    <property type="match status" value="2"/>
</dbReference>
<dbReference type="PANTHER" id="PTHR23048">
    <property type="entry name" value="MYOSIN LIGHT CHAIN 1, 3"/>
    <property type="match status" value="1"/>
</dbReference>
<keyword evidence="2" id="KW-0106">Calcium</keyword>
<dbReference type="Pfam" id="PF13499">
    <property type="entry name" value="EF-hand_7"/>
    <property type="match status" value="2"/>
</dbReference>
<dbReference type="InterPro" id="IPR011992">
    <property type="entry name" value="EF-hand-dom_pair"/>
</dbReference>
<dbReference type="CDD" id="cd00051">
    <property type="entry name" value="EFh"/>
    <property type="match status" value="1"/>
</dbReference>
<feature type="domain" description="EF-hand" evidence="3">
    <location>
        <begin position="125"/>
        <end position="160"/>
    </location>
</feature>
<keyword evidence="5" id="KW-1185">Reference proteome</keyword>
<dbReference type="PANTHER" id="PTHR23048:SF59">
    <property type="entry name" value="EF-HAND SUPERFAMILY PROTEIN"/>
    <property type="match status" value="1"/>
</dbReference>
<dbReference type="SMART" id="SM00054">
    <property type="entry name" value="EFh"/>
    <property type="match status" value="4"/>
</dbReference>
<evidence type="ECO:0000256" key="1">
    <source>
        <dbReference type="ARBA" id="ARBA00022737"/>
    </source>
</evidence>
<evidence type="ECO:0000313" key="4">
    <source>
        <dbReference type="EMBL" id="OHS99058.1"/>
    </source>
</evidence>
<dbReference type="SUPFAM" id="SSF47473">
    <property type="entry name" value="EF-hand"/>
    <property type="match status" value="1"/>
</dbReference>
<dbReference type="GO" id="GO:0005509">
    <property type="term" value="F:calcium ion binding"/>
    <property type="evidence" value="ECO:0007669"/>
    <property type="project" value="InterPro"/>
</dbReference>
<gene>
    <name evidence="4" type="primary">CTN</name>
    <name evidence="4" type="ORF">TRFO_08626</name>
</gene>